<evidence type="ECO:0000313" key="1">
    <source>
        <dbReference type="EMBL" id="GLS22020.1"/>
    </source>
</evidence>
<protein>
    <submittedName>
        <fullName evidence="1">Uncharacterized protein</fullName>
    </submittedName>
</protein>
<organism evidence="1 2">
    <name type="scientific">Labrys miyagiensis</name>
    <dbReference type="NCBI Taxonomy" id="346912"/>
    <lineage>
        <taxon>Bacteria</taxon>
        <taxon>Pseudomonadati</taxon>
        <taxon>Pseudomonadota</taxon>
        <taxon>Alphaproteobacteria</taxon>
        <taxon>Hyphomicrobiales</taxon>
        <taxon>Xanthobacteraceae</taxon>
        <taxon>Labrys</taxon>
    </lineage>
</organism>
<reference evidence="2" key="1">
    <citation type="journal article" date="2019" name="Int. J. Syst. Evol. Microbiol.">
        <title>The Global Catalogue of Microorganisms (GCM) 10K type strain sequencing project: providing services to taxonomists for standard genome sequencing and annotation.</title>
        <authorList>
            <consortium name="The Broad Institute Genomics Platform"/>
            <consortium name="The Broad Institute Genome Sequencing Center for Infectious Disease"/>
            <person name="Wu L."/>
            <person name="Ma J."/>
        </authorList>
    </citation>
    <scope>NUCLEOTIDE SEQUENCE [LARGE SCALE GENOMIC DNA]</scope>
    <source>
        <strain evidence="2">NBRC 101365</strain>
    </source>
</reference>
<dbReference type="Proteomes" id="UP001156882">
    <property type="component" value="Unassembled WGS sequence"/>
</dbReference>
<keyword evidence="2" id="KW-1185">Reference proteome</keyword>
<dbReference type="RefSeq" id="WP_284315010.1">
    <property type="nucleotide sequence ID" value="NZ_BSPC01000057.1"/>
</dbReference>
<gene>
    <name evidence="1" type="ORF">GCM10007874_50370</name>
</gene>
<comment type="caution">
    <text evidence="1">The sequence shown here is derived from an EMBL/GenBank/DDBJ whole genome shotgun (WGS) entry which is preliminary data.</text>
</comment>
<name>A0ABQ6CQB2_9HYPH</name>
<dbReference type="EMBL" id="BSPC01000057">
    <property type="protein sequence ID" value="GLS22020.1"/>
    <property type="molecule type" value="Genomic_DNA"/>
</dbReference>
<evidence type="ECO:0000313" key="2">
    <source>
        <dbReference type="Proteomes" id="UP001156882"/>
    </source>
</evidence>
<accession>A0ABQ6CQB2</accession>
<proteinExistence type="predicted"/>
<sequence length="94" mass="10119">MVQIIGGIAAACQDYGVFEATGARIARSGEGNGADYRINTSQRTNSSKRPYLCVGLGWRFFGLETQQFAVGHTDKGDNDIVRDAGHGFHPNITS</sequence>